<name>A0AAU7DI64_9BACT</name>
<dbReference type="SMART" id="SM00421">
    <property type="entry name" value="HTH_LUXR"/>
    <property type="match status" value="1"/>
</dbReference>
<sequence>MANEPMRLEGLTSIFENHAKPGETPLVPIVGTLEEHLENNSIEYVLIDWSSSSKKLGVLEGIRRKRPNLRMVVIGADSNEQVMMDTIIAGARAYLDTGAGPRLVREALDVVISGSIWAPRKLLSKLIDRLLSGEDSSATNPRPHLTAREEQVLQLLLLARSNREIAGELGIEERTVKAHVGKLMRKVGAENRIELSMRALHGSYKQAPQPALHIVEAATA</sequence>
<dbReference type="PROSITE" id="PS50043">
    <property type="entry name" value="HTH_LUXR_2"/>
    <property type="match status" value="1"/>
</dbReference>
<dbReference type="GO" id="GO:0006355">
    <property type="term" value="P:regulation of DNA-templated transcription"/>
    <property type="evidence" value="ECO:0007669"/>
    <property type="project" value="InterPro"/>
</dbReference>
<dbReference type="InterPro" id="IPR000792">
    <property type="entry name" value="Tscrpt_reg_LuxR_C"/>
</dbReference>
<dbReference type="AlphaFoldDB" id="A0AAU7DI64"/>
<evidence type="ECO:0000259" key="4">
    <source>
        <dbReference type="PROSITE" id="PS50043"/>
    </source>
</evidence>
<dbReference type="CDD" id="cd06170">
    <property type="entry name" value="LuxR_C_like"/>
    <property type="match status" value="1"/>
</dbReference>
<dbReference type="GO" id="GO:0003677">
    <property type="term" value="F:DNA binding"/>
    <property type="evidence" value="ECO:0007669"/>
    <property type="project" value="UniProtKB-KW"/>
</dbReference>
<dbReference type="PANTHER" id="PTHR44688:SF16">
    <property type="entry name" value="DNA-BINDING TRANSCRIPTIONAL ACTIVATOR DEVR_DOSR"/>
    <property type="match status" value="1"/>
</dbReference>
<evidence type="ECO:0000256" key="1">
    <source>
        <dbReference type="ARBA" id="ARBA00023015"/>
    </source>
</evidence>
<dbReference type="PRINTS" id="PR00038">
    <property type="entry name" value="HTHLUXR"/>
</dbReference>
<evidence type="ECO:0000256" key="3">
    <source>
        <dbReference type="ARBA" id="ARBA00023163"/>
    </source>
</evidence>
<accession>A0AAU7DI64</accession>
<evidence type="ECO:0000256" key="2">
    <source>
        <dbReference type="ARBA" id="ARBA00023125"/>
    </source>
</evidence>
<dbReference type="SUPFAM" id="SSF46894">
    <property type="entry name" value="C-terminal effector domain of the bipartite response regulators"/>
    <property type="match status" value="1"/>
</dbReference>
<keyword evidence="2" id="KW-0238">DNA-binding</keyword>
<dbReference type="InterPro" id="IPR016032">
    <property type="entry name" value="Sig_transdc_resp-reg_C-effctor"/>
</dbReference>
<dbReference type="Gene3D" id="3.40.50.2300">
    <property type="match status" value="1"/>
</dbReference>
<keyword evidence="1" id="KW-0805">Transcription regulation</keyword>
<keyword evidence="3" id="KW-0804">Transcription</keyword>
<dbReference type="Pfam" id="PF00196">
    <property type="entry name" value="GerE"/>
    <property type="match status" value="1"/>
</dbReference>
<proteinExistence type="predicted"/>
<dbReference type="InterPro" id="IPR036388">
    <property type="entry name" value="WH-like_DNA-bd_sf"/>
</dbReference>
<organism evidence="5">
    <name type="scientific">Telmatobacter sp. DSM 110680</name>
    <dbReference type="NCBI Taxonomy" id="3036704"/>
    <lineage>
        <taxon>Bacteria</taxon>
        <taxon>Pseudomonadati</taxon>
        <taxon>Acidobacteriota</taxon>
        <taxon>Terriglobia</taxon>
        <taxon>Terriglobales</taxon>
        <taxon>Acidobacteriaceae</taxon>
        <taxon>Telmatobacter</taxon>
    </lineage>
</organism>
<dbReference type="RefSeq" id="WP_348261981.1">
    <property type="nucleotide sequence ID" value="NZ_CP121196.1"/>
</dbReference>
<dbReference type="PANTHER" id="PTHR44688">
    <property type="entry name" value="DNA-BINDING TRANSCRIPTIONAL ACTIVATOR DEVR_DOSR"/>
    <property type="match status" value="1"/>
</dbReference>
<evidence type="ECO:0000313" key="5">
    <source>
        <dbReference type="EMBL" id="XBH16753.1"/>
    </source>
</evidence>
<gene>
    <name evidence="5" type="ORF">P8935_19530</name>
</gene>
<protein>
    <submittedName>
        <fullName evidence="5">Response regulator transcription factor</fullName>
    </submittedName>
</protein>
<dbReference type="EMBL" id="CP121196">
    <property type="protein sequence ID" value="XBH16753.1"/>
    <property type="molecule type" value="Genomic_DNA"/>
</dbReference>
<dbReference type="Gene3D" id="1.10.10.10">
    <property type="entry name" value="Winged helix-like DNA-binding domain superfamily/Winged helix DNA-binding domain"/>
    <property type="match status" value="1"/>
</dbReference>
<reference evidence="5" key="1">
    <citation type="submission" date="2023-03" db="EMBL/GenBank/DDBJ databases">
        <title>Edaphobacter sp.</title>
        <authorList>
            <person name="Huber K.J."/>
            <person name="Papendorf J."/>
            <person name="Pilke C."/>
            <person name="Bunk B."/>
            <person name="Sproeer C."/>
            <person name="Pester M."/>
        </authorList>
    </citation>
    <scope>NUCLEOTIDE SEQUENCE</scope>
    <source>
        <strain evidence="5">DSM 110680</strain>
    </source>
</reference>
<feature type="domain" description="HTH luxR-type" evidence="4">
    <location>
        <begin position="138"/>
        <end position="203"/>
    </location>
</feature>